<dbReference type="SUPFAM" id="SSF55681">
    <property type="entry name" value="Class II aaRS and biotin synthetases"/>
    <property type="match status" value="1"/>
</dbReference>
<protein>
    <recommendedName>
        <fullName evidence="4">BPL/LPL catalytic domain-containing protein</fullName>
    </recommendedName>
</protein>
<feature type="region of interest" description="Disordered" evidence="1">
    <location>
        <begin position="58"/>
        <end position="90"/>
    </location>
</feature>
<name>A0ABQ6HS64_9MICO</name>
<dbReference type="Gene3D" id="3.30.930.10">
    <property type="entry name" value="Bira Bifunctional Protein, Domain 2"/>
    <property type="match status" value="1"/>
</dbReference>
<evidence type="ECO:0000313" key="2">
    <source>
        <dbReference type="EMBL" id="GMA20359.1"/>
    </source>
</evidence>
<comment type="caution">
    <text evidence="2">The sequence shown here is derived from an EMBL/GenBank/DDBJ whole genome shotgun (WGS) entry which is preliminary data.</text>
</comment>
<feature type="compositionally biased region" description="Low complexity" evidence="1">
    <location>
        <begin position="64"/>
        <end position="82"/>
    </location>
</feature>
<organism evidence="2 3">
    <name type="scientific">Arsenicicoccus piscis</name>
    <dbReference type="NCBI Taxonomy" id="673954"/>
    <lineage>
        <taxon>Bacteria</taxon>
        <taxon>Bacillati</taxon>
        <taxon>Actinomycetota</taxon>
        <taxon>Actinomycetes</taxon>
        <taxon>Micrococcales</taxon>
        <taxon>Intrasporangiaceae</taxon>
        <taxon>Arsenicicoccus</taxon>
    </lineage>
</organism>
<sequence length="90" mass="9246">MESLGWLPLLAGLAIRSAIQRAGVDAVLKWPNDVLAPVDGERKLCGILCELAPGPAPGWPSPCSASASTCTRPATSSRSTRPPLSPSAVP</sequence>
<dbReference type="InterPro" id="IPR045864">
    <property type="entry name" value="aa-tRNA-synth_II/BPL/LPL"/>
</dbReference>
<accession>A0ABQ6HS64</accession>
<keyword evidence="3" id="KW-1185">Reference proteome</keyword>
<evidence type="ECO:0000313" key="3">
    <source>
        <dbReference type="Proteomes" id="UP001157109"/>
    </source>
</evidence>
<dbReference type="EMBL" id="BSUJ01000001">
    <property type="protein sequence ID" value="GMA20359.1"/>
    <property type="molecule type" value="Genomic_DNA"/>
</dbReference>
<dbReference type="Proteomes" id="UP001157109">
    <property type="component" value="Unassembled WGS sequence"/>
</dbReference>
<evidence type="ECO:0000256" key="1">
    <source>
        <dbReference type="SAM" id="MobiDB-lite"/>
    </source>
</evidence>
<gene>
    <name evidence="2" type="ORF">GCM10025862_23800</name>
</gene>
<proteinExistence type="predicted"/>
<evidence type="ECO:0008006" key="4">
    <source>
        <dbReference type="Google" id="ProtNLM"/>
    </source>
</evidence>
<reference evidence="3" key="1">
    <citation type="journal article" date="2019" name="Int. J. Syst. Evol. Microbiol.">
        <title>The Global Catalogue of Microorganisms (GCM) 10K type strain sequencing project: providing services to taxonomists for standard genome sequencing and annotation.</title>
        <authorList>
            <consortium name="The Broad Institute Genomics Platform"/>
            <consortium name="The Broad Institute Genome Sequencing Center for Infectious Disease"/>
            <person name="Wu L."/>
            <person name="Ma J."/>
        </authorList>
    </citation>
    <scope>NUCLEOTIDE SEQUENCE [LARGE SCALE GENOMIC DNA]</scope>
    <source>
        <strain evidence="3">NBRC 105830</strain>
    </source>
</reference>